<sequence length="151" mass="16944">MICLIEHKYLDLPCGQLLIGNPLAEGPRSADHHLVCNWRHSRDRHIILLSWRDRTGTCNASKLAHPCKNRLILLRKLPSGANADGLGDLEVRVDAAKHAEDEAGGLAGAVVRLRDEVLVGRREDHWEGDRLDLTRAAEPHLIVEPLEQLRR</sequence>
<organism evidence="1">
    <name type="scientific">Arundo donax</name>
    <name type="common">Giant reed</name>
    <name type="synonym">Donax arundinaceus</name>
    <dbReference type="NCBI Taxonomy" id="35708"/>
    <lineage>
        <taxon>Eukaryota</taxon>
        <taxon>Viridiplantae</taxon>
        <taxon>Streptophyta</taxon>
        <taxon>Embryophyta</taxon>
        <taxon>Tracheophyta</taxon>
        <taxon>Spermatophyta</taxon>
        <taxon>Magnoliopsida</taxon>
        <taxon>Liliopsida</taxon>
        <taxon>Poales</taxon>
        <taxon>Poaceae</taxon>
        <taxon>PACMAD clade</taxon>
        <taxon>Arundinoideae</taxon>
        <taxon>Arundineae</taxon>
        <taxon>Arundo</taxon>
    </lineage>
</organism>
<reference evidence="1" key="1">
    <citation type="submission" date="2014-09" db="EMBL/GenBank/DDBJ databases">
        <authorList>
            <person name="Magalhaes I.L.F."/>
            <person name="Oliveira U."/>
            <person name="Santos F.R."/>
            <person name="Vidigal T.H.D.A."/>
            <person name="Brescovit A.D."/>
            <person name="Santos A.J."/>
        </authorList>
    </citation>
    <scope>NUCLEOTIDE SEQUENCE</scope>
    <source>
        <tissue evidence="1">Shoot tissue taken approximately 20 cm above the soil surface</tissue>
    </source>
</reference>
<name>A0A0A9D7J3_ARUDO</name>
<dbReference type="AlphaFoldDB" id="A0A0A9D7J3"/>
<evidence type="ECO:0000313" key="1">
    <source>
        <dbReference type="EMBL" id="JAD79712.1"/>
    </source>
</evidence>
<accession>A0A0A9D7J3</accession>
<protein>
    <submittedName>
        <fullName evidence="1">Uncharacterized protein</fullName>
    </submittedName>
</protein>
<dbReference type="EMBL" id="GBRH01218183">
    <property type="protein sequence ID" value="JAD79712.1"/>
    <property type="molecule type" value="Transcribed_RNA"/>
</dbReference>
<proteinExistence type="predicted"/>
<reference evidence="1" key="2">
    <citation type="journal article" date="2015" name="Data Brief">
        <title>Shoot transcriptome of the giant reed, Arundo donax.</title>
        <authorList>
            <person name="Barrero R.A."/>
            <person name="Guerrero F.D."/>
            <person name="Moolhuijzen P."/>
            <person name="Goolsby J.A."/>
            <person name="Tidwell J."/>
            <person name="Bellgard S.E."/>
            <person name="Bellgard M.I."/>
        </authorList>
    </citation>
    <scope>NUCLEOTIDE SEQUENCE</scope>
    <source>
        <tissue evidence="1">Shoot tissue taken approximately 20 cm above the soil surface</tissue>
    </source>
</reference>